<keyword evidence="4" id="KW-1185">Reference proteome</keyword>
<dbReference type="InterPro" id="IPR022073">
    <property type="entry name" value="T4BSS_DotH_IcmK"/>
</dbReference>
<keyword evidence="2" id="KW-0732">Signal</keyword>
<feature type="signal peptide" evidence="2">
    <location>
        <begin position="1"/>
        <end position="22"/>
    </location>
</feature>
<proteinExistence type="predicted"/>
<dbReference type="EMBL" id="FONX01000028">
    <property type="protein sequence ID" value="SFF31832.1"/>
    <property type="molecule type" value="Genomic_DNA"/>
</dbReference>
<evidence type="ECO:0000313" key="3">
    <source>
        <dbReference type="EMBL" id="SFF31832.1"/>
    </source>
</evidence>
<dbReference type="RefSeq" id="WP_092942462.1">
    <property type="nucleotide sequence ID" value="NZ_FONX01000028.1"/>
</dbReference>
<dbReference type="Pfam" id="PF12293">
    <property type="entry name" value="T4BSS_DotH_IcmK"/>
    <property type="match status" value="1"/>
</dbReference>
<feature type="region of interest" description="Disordered" evidence="1">
    <location>
        <begin position="23"/>
        <end position="52"/>
    </location>
</feature>
<accession>A0A1I2HQ84</accession>
<evidence type="ECO:0000256" key="2">
    <source>
        <dbReference type="SAM" id="SignalP"/>
    </source>
</evidence>
<dbReference type="OrthoDB" id="8682498at2"/>
<dbReference type="STRING" id="1177982.SAMN04489711_1282"/>
<gene>
    <name evidence="3" type="ORF">SAMN04489711_1282</name>
</gene>
<evidence type="ECO:0000256" key="1">
    <source>
        <dbReference type="SAM" id="MobiDB-lite"/>
    </source>
</evidence>
<feature type="chain" id="PRO_5011658464" evidence="2">
    <location>
        <begin position="23"/>
        <end position="302"/>
    </location>
</feature>
<dbReference type="Proteomes" id="UP000199119">
    <property type="component" value="Unassembled WGS sequence"/>
</dbReference>
<sequence>MMQVSQFARSIVVLAMAMSAAAGHSQQQPKNPPVGGMQDLQSAGEAKAARRGVMRDSLRLQYREAEMDEYRGAIDGYDRSKSGVYQQAARVVRRRVAVGLAPDSDVPELRLNAENSGALVFTDSLGSPWRVADVLAPGYLATTRHENMVIFRPAGAGDAIRHGRGSITVLLEGLNSTVTFALVYGLSLEVDGQVEAQVQARNPAATVSAVQSGAIENDDVVGLFLDGEPPKAALKVKTTQRSVDAWMYQGRLYIRTPLSIHSPAFRMYAGSAAGANVYRFDQIPSVVNAIQDGAIVAIGIGD</sequence>
<organism evidence="3 4">
    <name type="scientific">Paracidovorax wautersii</name>
    <dbReference type="NCBI Taxonomy" id="1177982"/>
    <lineage>
        <taxon>Bacteria</taxon>
        <taxon>Pseudomonadati</taxon>
        <taxon>Pseudomonadota</taxon>
        <taxon>Betaproteobacteria</taxon>
        <taxon>Burkholderiales</taxon>
        <taxon>Comamonadaceae</taxon>
        <taxon>Paracidovorax</taxon>
    </lineage>
</organism>
<protein>
    <submittedName>
        <fullName evidence="3">Putative outer membrane core complex of type IVb secretion</fullName>
    </submittedName>
</protein>
<reference evidence="4" key="1">
    <citation type="submission" date="2016-10" db="EMBL/GenBank/DDBJ databases">
        <authorList>
            <person name="Varghese N."/>
            <person name="Submissions S."/>
        </authorList>
    </citation>
    <scope>NUCLEOTIDE SEQUENCE [LARGE SCALE GENOMIC DNA]</scope>
    <source>
        <strain evidence="4">DSM 27981</strain>
    </source>
</reference>
<name>A0A1I2HQ84_9BURK</name>
<dbReference type="AlphaFoldDB" id="A0A1I2HQ84"/>
<evidence type="ECO:0000313" key="4">
    <source>
        <dbReference type="Proteomes" id="UP000199119"/>
    </source>
</evidence>